<sequence>MFKRVERKRRKREEEEEMGLDEETKEILGMHDTDSDESESESGQSSEDEGEQEEEQDQQLDEEASEDDEDDEEDVRPQIPIHSALLDPLYVLSLEPQLTKGCISLMHAHIRRFKQFSKLAAEADPNRDAWIISDNLGSSVPNRVTETTDGMSKRAAKKKARSAFLKEKHVKRKAVAKAKKEKSVAASTSNSSSEKPRRLSTESTIKHRPSSKGRLEQPPQKKQKVADTELMGMSDEIVPKLKPNDSKSLVEKGREVRKPNKMSKTKAKSRAAG</sequence>
<reference evidence="2 3" key="1">
    <citation type="journal article" date="2020" name="ISME J.">
        <title>Uncovering the hidden diversity of litter-decomposition mechanisms in mushroom-forming fungi.</title>
        <authorList>
            <person name="Floudas D."/>
            <person name="Bentzer J."/>
            <person name="Ahren D."/>
            <person name="Johansson T."/>
            <person name="Persson P."/>
            <person name="Tunlid A."/>
        </authorList>
    </citation>
    <scope>NUCLEOTIDE SEQUENCE [LARGE SCALE GENOMIC DNA]</scope>
    <source>
        <strain evidence="2 3">CBS 291.85</strain>
    </source>
</reference>
<organism evidence="2 3">
    <name type="scientific">Tetrapyrgos nigripes</name>
    <dbReference type="NCBI Taxonomy" id="182062"/>
    <lineage>
        <taxon>Eukaryota</taxon>
        <taxon>Fungi</taxon>
        <taxon>Dikarya</taxon>
        <taxon>Basidiomycota</taxon>
        <taxon>Agaricomycotina</taxon>
        <taxon>Agaricomycetes</taxon>
        <taxon>Agaricomycetidae</taxon>
        <taxon>Agaricales</taxon>
        <taxon>Marasmiineae</taxon>
        <taxon>Marasmiaceae</taxon>
        <taxon>Tetrapyrgos</taxon>
    </lineage>
</organism>
<feature type="compositionally biased region" description="Basic residues" evidence="1">
    <location>
        <begin position="1"/>
        <end position="11"/>
    </location>
</feature>
<feature type="compositionally biased region" description="Acidic residues" evidence="1">
    <location>
        <begin position="14"/>
        <end position="24"/>
    </location>
</feature>
<proteinExistence type="predicted"/>
<evidence type="ECO:0000313" key="3">
    <source>
        <dbReference type="Proteomes" id="UP000559256"/>
    </source>
</evidence>
<name>A0A8H5FID1_9AGAR</name>
<accession>A0A8H5FID1</accession>
<gene>
    <name evidence="2" type="ORF">D9758_013093</name>
</gene>
<evidence type="ECO:0000313" key="2">
    <source>
        <dbReference type="EMBL" id="KAF5337904.1"/>
    </source>
</evidence>
<keyword evidence="3" id="KW-1185">Reference proteome</keyword>
<dbReference type="AlphaFoldDB" id="A0A8H5FID1"/>
<comment type="caution">
    <text evidence="2">The sequence shown here is derived from an EMBL/GenBank/DDBJ whole genome shotgun (WGS) entry which is preliminary data.</text>
</comment>
<feature type="region of interest" description="Disordered" evidence="1">
    <location>
        <begin position="1"/>
        <end position="77"/>
    </location>
</feature>
<feature type="compositionally biased region" description="Basic residues" evidence="1">
    <location>
        <begin position="259"/>
        <end position="273"/>
    </location>
</feature>
<dbReference type="OrthoDB" id="2538461at2759"/>
<feature type="region of interest" description="Disordered" evidence="1">
    <location>
        <begin position="143"/>
        <end position="273"/>
    </location>
</feature>
<dbReference type="Proteomes" id="UP000559256">
    <property type="component" value="Unassembled WGS sequence"/>
</dbReference>
<dbReference type="EMBL" id="JAACJM010000203">
    <property type="protein sequence ID" value="KAF5337904.1"/>
    <property type="molecule type" value="Genomic_DNA"/>
</dbReference>
<feature type="compositionally biased region" description="Basic residues" evidence="1">
    <location>
        <begin position="168"/>
        <end position="180"/>
    </location>
</feature>
<evidence type="ECO:0000256" key="1">
    <source>
        <dbReference type="SAM" id="MobiDB-lite"/>
    </source>
</evidence>
<feature type="compositionally biased region" description="Basic and acidic residues" evidence="1">
    <location>
        <begin position="237"/>
        <end position="258"/>
    </location>
</feature>
<protein>
    <submittedName>
        <fullName evidence="2">Uncharacterized protein</fullName>
    </submittedName>
</protein>
<feature type="compositionally biased region" description="Acidic residues" evidence="1">
    <location>
        <begin position="34"/>
        <end position="74"/>
    </location>
</feature>
<feature type="compositionally biased region" description="Low complexity" evidence="1">
    <location>
        <begin position="184"/>
        <end position="193"/>
    </location>
</feature>